<dbReference type="PANTHER" id="PTHR13003:SF2">
    <property type="entry name" value="NUCLEAR PORE COMPLEX PROTEIN NUP107"/>
    <property type="match status" value="1"/>
</dbReference>
<dbReference type="GO" id="GO:0006606">
    <property type="term" value="P:protein import into nucleus"/>
    <property type="evidence" value="ECO:0007669"/>
    <property type="project" value="TreeGrafter"/>
</dbReference>
<dbReference type="Gene3D" id="1.20.190.50">
    <property type="match status" value="1"/>
</dbReference>
<dbReference type="InterPro" id="IPR007252">
    <property type="entry name" value="Nup84/Nup107"/>
</dbReference>
<reference evidence="9 10" key="1">
    <citation type="submission" date="2016-07" db="EMBL/GenBank/DDBJ databases">
        <title>Pervasive Adenine N6-methylation of Active Genes in Fungi.</title>
        <authorList>
            <consortium name="DOE Joint Genome Institute"/>
            <person name="Mondo S.J."/>
            <person name="Dannebaum R.O."/>
            <person name="Kuo R.C."/>
            <person name="Labutti K."/>
            <person name="Haridas S."/>
            <person name="Kuo A."/>
            <person name="Salamov A."/>
            <person name="Ahrendt S.R."/>
            <person name="Lipzen A."/>
            <person name="Sullivan W."/>
            <person name="Andreopoulos W.B."/>
            <person name="Clum A."/>
            <person name="Lindquist E."/>
            <person name="Daum C."/>
            <person name="Ramamoorthy G.K."/>
            <person name="Gryganskyi A."/>
            <person name="Culley D."/>
            <person name="Magnuson J.K."/>
            <person name="James T.Y."/>
            <person name="O'Malley M.A."/>
            <person name="Stajich J.E."/>
            <person name="Spatafora J.W."/>
            <person name="Visel A."/>
            <person name="Grigoriev I.V."/>
        </authorList>
    </citation>
    <scope>NUCLEOTIDE SEQUENCE [LARGE SCALE GENOMIC DNA]</scope>
    <source>
        <strain evidence="9 10">62-1032</strain>
    </source>
</reference>
<feature type="compositionally biased region" description="Polar residues" evidence="8">
    <location>
        <begin position="84"/>
        <end position="99"/>
    </location>
</feature>
<comment type="subcellular location">
    <subcellularLocation>
        <location evidence="7">Nucleus</location>
        <location evidence="7">Nuclear pore complex</location>
    </subcellularLocation>
    <subcellularLocation>
        <location evidence="7">Nucleus membrane</location>
    </subcellularLocation>
</comment>
<keyword evidence="7" id="KW-0472">Membrane</keyword>
<keyword evidence="2" id="KW-0509">mRNA transport</keyword>
<dbReference type="AlphaFoldDB" id="A0A1Y2DWK5"/>
<evidence type="ECO:0000256" key="2">
    <source>
        <dbReference type="ARBA" id="ARBA00022816"/>
    </source>
</evidence>
<accession>A0A1Y2DWK5</accession>
<evidence type="ECO:0000256" key="8">
    <source>
        <dbReference type="SAM" id="MobiDB-lite"/>
    </source>
</evidence>
<comment type="function">
    <text evidence="7">Functions as a component of the nuclear pore complex (NPC).</text>
</comment>
<keyword evidence="4 7" id="KW-0811">Translocation</keyword>
<dbReference type="Proteomes" id="UP000193467">
    <property type="component" value="Unassembled WGS sequence"/>
</dbReference>
<gene>
    <name evidence="9" type="ORF">BCR35DRAFT_308847</name>
</gene>
<dbReference type="Pfam" id="PF04121">
    <property type="entry name" value="Nup84_Nup100"/>
    <property type="match status" value="1"/>
</dbReference>
<evidence type="ECO:0000256" key="6">
    <source>
        <dbReference type="ARBA" id="ARBA00023242"/>
    </source>
</evidence>
<comment type="similarity">
    <text evidence="7">Belongs to the nucleoporin Nup84/Nup107 family.</text>
</comment>
<dbReference type="GO" id="GO:0031080">
    <property type="term" value="C:nuclear pore outer ring"/>
    <property type="evidence" value="ECO:0007669"/>
    <property type="project" value="TreeGrafter"/>
</dbReference>
<dbReference type="InParanoid" id="A0A1Y2DWK5"/>
<dbReference type="Gene3D" id="1.10.3450.20">
    <property type="match status" value="1"/>
</dbReference>
<keyword evidence="5 7" id="KW-0906">Nuclear pore complex</keyword>
<dbReference type="GO" id="GO:0017056">
    <property type="term" value="F:structural constituent of nuclear pore"/>
    <property type="evidence" value="ECO:0007669"/>
    <property type="project" value="UniProtKB-UniRule"/>
</dbReference>
<evidence type="ECO:0000313" key="10">
    <source>
        <dbReference type="Proteomes" id="UP000193467"/>
    </source>
</evidence>
<dbReference type="PANTHER" id="PTHR13003">
    <property type="entry name" value="NUP107-RELATED"/>
    <property type="match status" value="1"/>
</dbReference>
<name>A0A1Y2DWK5_9BASI</name>
<protein>
    <recommendedName>
        <fullName evidence="7">Nuclear pore complex protein</fullName>
    </recommendedName>
</protein>
<dbReference type="EMBL" id="MCGR01000068">
    <property type="protein sequence ID" value="ORY63682.1"/>
    <property type="molecule type" value="Genomic_DNA"/>
</dbReference>
<sequence length="783" mass="87851">MEDVYAAFSEHLRRAQAGEVSVLDEEDGLLVRWSAICEERLQALALDLTPEESESWKLERNTWQLVQALYYERLAEPTAPDSPTPQGSTSKNPYTPPQSVAQKLVTGNKDLLELNAIRDWLHAIPTSLNPAEIRRGYLPYTKNKLKQARRTGSKAPRGLVEELDPDATLREGAGGARLEGDDATYERALLRSLFEYVRAGDLDLAIDMCRQSDQSWRAASLGGGKLWSDPALQAAGFDGDEGMDVIGEEKRASGNLNRRLWKKMCRKLASSSNLDPYERALYGAISGDTSSVLPVCTSWEDVVWTHVNALFESQVEAGLWTSSEGRYWSRGSVKELEATASKLDNEDPLLGSAGRGASVRSELEGIFDKMIKSEKGELAMAAKNPFHVSQSYLIVNKISELLTSFVDRLEQAAMDTEPETLAHLLRFFAHLILVLRELKQPLPEFTANRILEAYVQVLEANDQDENLIAFYASNLDSSSAIESYARFLLTFGPDSDRQSRRLALLKTHEHGLDLARIACRTVELVLSDIREELPELNNAGFDAYARIDPRQLELIRSLEWLTFDPSTYTEALSQANALTRYFLSTDKPHAARELMFQLPNDLLSTSAASPQEDDQSQIREYMDYQALFQCLEKHTRWAEVWARKPRPSAPKLDHATFKDGVSALVDDFYTATLNLLESDWLKVEVHDDGSGDAPRRIEELARIRQLVVPHLILRLHHTLYETREVIPSNLALAVSLANTVADERFQLYVEMVTEQENKIGDYLVQVRQASLALLGTSGNPFGC</sequence>
<dbReference type="STRING" id="106004.A0A1Y2DWK5"/>
<dbReference type="GO" id="GO:0006406">
    <property type="term" value="P:mRNA export from nucleus"/>
    <property type="evidence" value="ECO:0007669"/>
    <property type="project" value="TreeGrafter"/>
</dbReference>
<feature type="region of interest" description="Disordered" evidence="8">
    <location>
        <begin position="77"/>
        <end position="99"/>
    </location>
</feature>
<keyword evidence="3" id="KW-0653">Protein transport</keyword>
<keyword evidence="10" id="KW-1185">Reference proteome</keyword>
<comment type="subunit">
    <text evidence="7">Part of the nuclear pore complex (NPC).</text>
</comment>
<keyword evidence="6 7" id="KW-0539">Nucleus</keyword>
<dbReference type="OrthoDB" id="3098at2759"/>
<proteinExistence type="inferred from homology"/>
<dbReference type="GO" id="GO:0000973">
    <property type="term" value="P:post-transcriptional tethering of RNA polymerase II gene DNA at nuclear periphery"/>
    <property type="evidence" value="ECO:0007669"/>
    <property type="project" value="TreeGrafter"/>
</dbReference>
<organism evidence="9 10">
    <name type="scientific">Leucosporidium creatinivorum</name>
    <dbReference type="NCBI Taxonomy" id="106004"/>
    <lineage>
        <taxon>Eukaryota</taxon>
        <taxon>Fungi</taxon>
        <taxon>Dikarya</taxon>
        <taxon>Basidiomycota</taxon>
        <taxon>Pucciniomycotina</taxon>
        <taxon>Microbotryomycetes</taxon>
        <taxon>Leucosporidiales</taxon>
        <taxon>Leucosporidium</taxon>
    </lineage>
</organism>
<evidence type="ECO:0000256" key="5">
    <source>
        <dbReference type="ARBA" id="ARBA00023132"/>
    </source>
</evidence>
<evidence type="ECO:0000256" key="3">
    <source>
        <dbReference type="ARBA" id="ARBA00022927"/>
    </source>
</evidence>
<evidence type="ECO:0000256" key="4">
    <source>
        <dbReference type="ARBA" id="ARBA00023010"/>
    </source>
</evidence>
<evidence type="ECO:0000313" key="9">
    <source>
        <dbReference type="EMBL" id="ORY63682.1"/>
    </source>
</evidence>
<comment type="caution">
    <text evidence="9">The sequence shown here is derived from an EMBL/GenBank/DDBJ whole genome shotgun (WGS) entry which is preliminary data.</text>
</comment>
<evidence type="ECO:0000256" key="7">
    <source>
        <dbReference type="RuleBase" id="RU365072"/>
    </source>
</evidence>
<dbReference type="GO" id="GO:0031965">
    <property type="term" value="C:nuclear membrane"/>
    <property type="evidence" value="ECO:0007669"/>
    <property type="project" value="UniProtKB-SubCell"/>
</dbReference>
<dbReference type="FunCoup" id="A0A1Y2DWK5">
    <property type="interactions" value="559"/>
</dbReference>
<evidence type="ECO:0000256" key="1">
    <source>
        <dbReference type="ARBA" id="ARBA00022448"/>
    </source>
</evidence>
<keyword evidence="1 7" id="KW-0813">Transport</keyword>